<organism evidence="7 8">
    <name type="scientific">Ligaoa zhengdingensis</name>
    <dbReference type="NCBI Taxonomy" id="2763658"/>
    <lineage>
        <taxon>Bacteria</taxon>
        <taxon>Bacillati</taxon>
        <taxon>Bacillota</taxon>
        <taxon>Clostridia</taxon>
        <taxon>Eubacteriales</taxon>
        <taxon>Oscillospiraceae</taxon>
        <taxon>Ligaoa</taxon>
    </lineage>
</organism>
<feature type="disulfide bond" description="Redox-active" evidence="6">
    <location>
        <begin position="270"/>
        <end position="273"/>
    </location>
</feature>
<dbReference type="RefSeq" id="WP_249282881.1">
    <property type="nucleotide sequence ID" value="NZ_JACRST010000009.1"/>
</dbReference>
<evidence type="ECO:0000256" key="1">
    <source>
        <dbReference type="ARBA" id="ARBA00022490"/>
    </source>
</evidence>
<dbReference type="NCBIfam" id="NF001033">
    <property type="entry name" value="PRK00114.1"/>
    <property type="match status" value="1"/>
</dbReference>
<evidence type="ECO:0000256" key="2">
    <source>
        <dbReference type="ARBA" id="ARBA00022833"/>
    </source>
</evidence>
<dbReference type="Pfam" id="PF01430">
    <property type="entry name" value="HSP33"/>
    <property type="match status" value="1"/>
</dbReference>
<sequence>MSKLVRSISENGGIVCTAIDSTDIAARAEQIHCTSAVVTAAIGRLATAASLMGSQLKGEEDSVTLRLAGGGPAGSIIAVSDSKGNPRVYVQNPIVELPLNQYGKLDVKGAVGTQGYLQVIKDIGLKEPYAGQIPIVSGEIAEDITSYFAVSEQIPTVCGLGVLVNPDLTVKAAGGYLVQLMPGATDEEIDRLEQNVREMPAISKLIAEGATPEQVCERALAGFAPQILDEAYVEYRCNCSRERIERALISLGKKELNEMAQEQEKTEVACHFCNKKYHFSSEDLKTLAETC</sequence>
<dbReference type="SUPFAM" id="SSF64397">
    <property type="entry name" value="Hsp33 domain"/>
    <property type="match status" value="1"/>
</dbReference>
<keyword evidence="5 6" id="KW-0676">Redox-active center</keyword>
<dbReference type="PANTHER" id="PTHR30111">
    <property type="entry name" value="33 KDA CHAPERONIN"/>
    <property type="match status" value="1"/>
</dbReference>
<comment type="PTM">
    <text evidence="6">Under oxidizing conditions two disulfide bonds are formed involving the reactive cysteines. Under reducing conditions zinc is bound to the reactive cysteines and the protein is inactive.</text>
</comment>
<dbReference type="EMBL" id="JACRST010000009">
    <property type="protein sequence ID" value="MBC8546805.1"/>
    <property type="molecule type" value="Genomic_DNA"/>
</dbReference>
<keyword evidence="1 6" id="KW-0963">Cytoplasm</keyword>
<dbReference type="PANTHER" id="PTHR30111:SF1">
    <property type="entry name" value="33 KDA CHAPERONIN"/>
    <property type="match status" value="1"/>
</dbReference>
<accession>A0A926DX05</accession>
<evidence type="ECO:0000256" key="4">
    <source>
        <dbReference type="ARBA" id="ARBA00023186"/>
    </source>
</evidence>
<evidence type="ECO:0000256" key="6">
    <source>
        <dbReference type="HAMAP-Rule" id="MF_00117"/>
    </source>
</evidence>
<comment type="similarity">
    <text evidence="6">Belongs to the HSP33 family.</text>
</comment>
<comment type="subcellular location">
    <subcellularLocation>
        <location evidence="6">Cytoplasm</location>
    </subcellularLocation>
</comment>
<keyword evidence="4 6" id="KW-0143">Chaperone</keyword>
<dbReference type="Gene3D" id="3.90.1280.10">
    <property type="entry name" value="HSP33 redox switch-like"/>
    <property type="match status" value="1"/>
</dbReference>
<comment type="function">
    <text evidence="6">Redox regulated molecular chaperone. Protects both thermally unfolding and oxidatively damaged proteins from irreversible aggregation. Plays an important role in the bacterial defense system toward oxidative stress.</text>
</comment>
<evidence type="ECO:0000256" key="5">
    <source>
        <dbReference type="ARBA" id="ARBA00023284"/>
    </source>
</evidence>
<proteinExistence type="inferred from homology"/>
<protein>
    <recommendedName>
        <fullName evidence="6">33 kDa chaperonin</fullName>
    </recommendedName>
    <alternativeName>
        <fullName evidence="6">Heat shock protein 33 homolog</fullName>
        <shortName evidence="6">HSP33</shortName>
    </alternativeName>
</protein>
<dbReference type="SUPFAM" id="SSF118352">
    <property type="entry name" value="HSP33 redox switch-like"/>
    <property type="match status" value="1"/>
</dbReference>
<dbReference type="GO" id="GO:0044183">
    <property type="term" value="F:protein folding chaperone"/>
    <property type="evidence" value="ECO:0007669"/>
    <property type="project" value="TreeGrafter"/>
</dbReference>
<dbReference type="GO" id="GO:0051082">
    <property type="term" value="F:unfolded protein binding"/>
    <property type="evidence" value="ECO:0007669"/>
    <property type="project" value="UniProtKB-UniRule"/>
</dbReference>
<dbReference type="CDD" id="cd00498">
    <property type="entry name" value="Hsp33"/>
    <property type="match status" value="1"/>
</dbReference>
<dbReference type="GO" id="GO:0005737">
    <property type="term" value="C:cytoplasm"/>
    <property type="evidence" value="ECO:0007669"/>
    <property type="project" value="UniProtKB-SubCell"/>
</dbReference>
<name>A0A926DX05_9FIRM</name>
<evidence type="ECO:0000313" key="7">
    <source>
        <dbReference type="EMBL" id="MBC8546805.1"/>
    </source>
</evidence>
<dbReference type="InterPro" id="IPR000397">
    <property type="entry name" value="Heat_shock_Hsp33"/>
</dbReference>
<dbReference type="HAMAP" id="MF_00117">
    <property type="entry name" value="HslO"/>
    <property type="match status" value="1"/>
</dbReference>
<reference evidence="7" key="1">
    <citation type="submission" date="2020-08" db="EMBL/GenBank/DDBJ databases">
        <title>Genome public.</title>
        <authorList>
            <person name="Liu C."/>
            <person name="Sun Q."/>
        </authorList>
    </citation>
    <scope>NUCLEOTIDE SEQUENCE</scope>
    <source>
        <strain evidence="7">NSJ-31</strain>
    </source>
</reference>
<keyword evidence="8" id="KW-1185">Reference proteome</keyword>
<gene>
    <name evidence="6 7" type="primary">hslO</name>
    <name evidence="7" type="ORF">H8711_07630</name>
</gene>
<keyword evidence="2 6" id="KW-0862">Zinc</keyword>
<dbReference type="InterPro" id="IPR016153">
    <property type="entry name" value="Heat_shock_Hsp33_N"/>
</dbReference>
<dbReference type="Gene3D" id="3.55.30.10">
    <property type="entry name" value="Hsp33 domain"/>
    <property type="match status" value="1"/>
</dbReference>
<dbReference type="AlphaFoldDB" id="A0A926DX05"/>
<dbReference type="InterPro" id="IPR016154">
    <property type="entry name" value="Heat_shock_Hsp33_C"/>
</dbReference>
<feature type="disulfide bond" description="Redox-active" evidence="6">
    <location>
        <begin position="237"/>
        <end position="239"/>
    </location>
</feature>
<evidence type="ECO:0000313" key="8">
    <source>
        <dbReference type="Proteomes" id="UP000653127"/>
    </source>
</evidence>
<dbReference type="GO" id="GO:0042026">
    <property type="term" value="P:protein refolding"/>
    <property type="evidence" value="ECO:0007669"/>
    <property type="project" value="TreeGrafter"/>
</dbReference>
<dbReference type="Proteomes" id="UP000653127">
    <property type="component" value="Unassembled WGS sequence"/>
</dbReference>
<dbReference type="PIRSF" id="PIRSF005261">
    <property type="entry name" value="Heat_shock_Hsp33"/>
    <property type="match status" value="1"/>
</dbReference>
<evidence type="ECO:0000256" key="3">
    <source>
        <dbReference type="ARBA" id="ARBA00023157"/>
    </source>
</evidence>
<comment type="caution">
    <text evidence="7">The sequence shown here is derived from an EMBL/GenBank/DDBJ whole genome shotgun (WGS) entry which is preliminary data.</text>
</comment>
<keyword evidence="3 6" id="KW-1015">Disulfide bond</keyword>